<dbReference type="RefSeq" id="WP_309389040.1">
    <property type="nucleotide sequence ID" value="NZ_JADBEO010000006.1"/>
</dbReference>
<dbReference type="Proteomes" id="UP001181622">
    <property type="component" value="Unassembled WGS sequence"/>
</dbReference>
<evidence type="ECO:0000313" key="3">
    <source>
        <dbReference type="Proteomes" id="UP001181622"/>
    </source>
</evidence>
<organism evidence="2 3">
    <name type="scientific">Chelatococcus sambhunathii</name>
    <dbReference type="NCBI Taxonomy" id="363953"/>
    <lineage>
        <taxon>Bacteria</taxon>
        <taxon>Pseudomonadati</taxon>
        <taxon>Pseudomonadota</taxon>
        <taxon>Alphaproteobacteria</taxon>
        <taxon>Hyphomicrobiales</taxon>
        <taxon>Chelatococcaceae</taxon>
        <taxon>Chelatococcus</taxon>
    </lineage>
</organism>
<accession>A0ABU1DCW6</accession>
<name>A0ABU1DCW6_9HYPH</name>
<proteinExistence type="predicted"/>
<evidence type="ECO:0000256" key="1">
    <source>
        <dbReference type="SAM" id="MobiDB-lite"/>
    </source>
</evidence>
<feature type="compositionally biased region" description="Low complexity" evidence="1">
    <location>
        <begin position="139"/>
        <end position="149"/>
    </location>
</feature>
<evidence type="ECO:0008006" key="4">
    <source>
        <dbReference type="Google" id="ProtNLM"/>
    </source>
</evidence>
<dbReference type="EMBL" id="JADBEO010000006">
    <property type="protein sequence ID" value="MDR4305765.1"/>
    <property type="molecule type" value="Genomic_DNA"/>
</dbReference>
<reference evidence="2" key="1">
    <citation type="submission" date="2020-10" db="EMBL/GenBank/DDBJ databases">
        <authorList>
            <person name="Abbas A."/>
            <person name="Razzaq R."/>
            <person name="Waqas M."/>
            <person name="Abbas N."/>
            <person name="Nielsen T.K."/>
            <person name="Hansen L.H."/>
            <person name="Hussain S."/>
            <person name="Shahid M."/>
        </authorList>
    </citation>
    <scope>NUCLEOTIDE SEQUENCE</scope>
    <source>
        <strain evidence="2">S14</strain>
    </source>
</reference>
<gene>
    <name evidence="2" type="ORF">IHQ68_03890</name>
</gene>
<feature type="compositionally biased region" description="Gly residues" evidence="1">
    <location>
        <begin position="150"/>
        <end position="159"/>
    </location>
</feature>
<feature type="region of interest" description="Disordered" evidence="1">
    <location>
        <begin position="121"/>
        <end position="162"/>
    </location>
</feature>
<evidence type="ECO:0000313" key="2">
    <source>
        <dbReference type="EMBL" id="MDR4305765.1"/>
    </source>
</evidence>
<comment type="caution">
    <text evidence="2">The sequence shown here is derived from an EMBL/GenBank/DDBJ whole genome shotgun (WGS) entry which is preliminary data.</text>
</comment>
<protein>
    <recommendedName>
        <fullName evidence="4">FG-GAP repeat</fullName>
    </recommendedName>
</protein>
<keyword evidence="3" id="KW-1185">Reference proteome</keyword>
<sequence>MLLFLAAAATTLVVTTTEDVVDAKDGKLSLREAIIEANDSGKPVVIAFGKTGVGFHGMKSALDIHPKQPLTVKGDVDDDGQSDVVLNNGFDTKAVIGAGSAVTFVGVDFFYGSGAGEPGQSGATGADGMQGLAGKDGTKTNTTVTTPTNGGPGGAGKPGTNGTAGENAAGIIRNYGKLTLVRLGLSNGYAIAGSGGSGGAGGWGGFGGSGGKGIGASPGDVYVDNPVVQDGANGAAAGDGADGGDGGDGGHAAGAILNEASGEVHLVDVAFGGRLGGYLVGRGSTAIAGRGALRGPGGDGRRGGLGGVGGSALYEVSIAATFVWKPNPSSSVTDYWFRYTPTRTGAGGAGANGGRRGADGKIGAGGSAASALLNLGAAEGRAAIGAVGKATPATATTIGVTPYTNGQGGTGGSYGAGRVKTFSFCPGIEARNDPSFTAEAMKHKPGDYRLDFPANNGVTPPTQTGPSGLAGADGVRTTAGAAGVGKDGVLNADGGAGSVETAGSLVFVHPLGVQKSKKEDTLDFNVIRLGKGDGPVTVAWKIEEAKKGASVEPRVFGKAKFPSGKVKFAKIPADAQTDIDNSVKRVSLPVNLSKIGKKAEGYRIVIAVKSGADVIAGTDEVAGKIEGD</sequence>